<proteinExistence type="predicted"/>
<sequence>MKTLQLVILACVGISAKATITGDATCDNIMEFYADGVLFSNINDNDWTKSSPITISDNTQVIAVKCVDTGVVGGIKLALSNGIKTDTTWKCSATYEDNWETPEFNDGSWPNAILPTFDWGPNPAALNGNADWIWTTGFQGQDTTVFCRKVIKSDCDCCKSIHKKLNHLIALNSRPKKRTGKRSKPGKTW</sequence>
<gene>
    <name evidence="2" type="ORF">SNE40_016990</name>
</gene>
<evidence type="ECO:0000256" key="1">
    <source>
        <dbReference type="SAM" id="SignalP"/>
    </source>
</evidence>
<evidence type="ECO:0000313" key="2">
    <source>
        <dbReference type="EMBL" id="KAK6173565.1"/>
    </source>
</evidence>
<dbReference type="EMBL" id="JAZGQO010000011">
    <property type="protein sequence ID" value="KAK6173565.1"/>
    <property type="molecule type" value="Genomic_DNA"/>
</dbReference>
<dbReference type="Gene3D" id="2.60.120.260">
    <property type="entry name" value="Galactose-binding domain-like"/>
    <property type="match status" value="1"/>
</dbReference>
<reference evidence="2 3" key="1">
    <citation type="submission" date="2024-01" db="EMBL/GenBank/DDBJ databases">
        <title>The genome of the rayed Mediterranean limpet Patella caerulea (Linnaeus, 1758).</title>
        <authorList>
            <person name="Anh-Thu Weber A."/>
            <person name="Halstead-Nussloch G."/>
        </authorList>
    </citation>
    <scope>NUCLEOTIDE SEQUENCE [LARGE SCALE GENOMIC DNA]</scope>
    <source>
        <strain evidence="2">AATW-2023a</strain>
        <tissue evidence="2">Whole specimen</tissue>
    </source>
</reference>
<keyword evidence="1" id="KW-0732">Signal</keyword>
<evidence type="ECO:0000313" key="3">
    <source>
        <dbReference type="Proteomes" id="UP001347796"/>
    </source>
</evidence>
<accession>A0AAN8PPG1</accession>
<comment type="caution">
    <text evidence="2">The sequence shown here is derived from an EMBL/GenBank/DDBJ whole genome shotgun (WGS) entry which is preliminary data.</text>
</comment>
<feature type="chain" id="PRO_5043005190" evidence="1">
    <location>
        <begin position="19"/>
        <end position="189"/>
    </location>
</feature>
<dbReference type="Proteomes" id="UP001347796">
    <property type="component" value="Unassembled WGS sequence"/>
</dbReference>
<name>A0AAN8PPG1_PATCE</name>
<feature type="signal peptide" evidence="1">
    <location>
        <begin position="1"/>
        <end position="18"/>
    </location>
</feature>
<keyword evidence="3" id="KW-1185">Reference proteome</keyword>
<organism evidence="2 3">
    <name type="scientific">Patella caerulea</name>
    <name type="common">Rayed Mediterranean limpet</name>
    <dbReference type="NCBI Taxonomy" id="87958"/>
    <lineage>
        <taxon>Eukaryota</taxon>
        <taxon>Metazoa</taxon>
        <taxon>Spiralia</taxon>
        <taxon>Lophotrochozoa</taxon>
        <taxon>Mollusca</taxon>
        <taxon>Gastropoda</taxon>
        <taxon>Patellogastropoda</taxon>
        <taxon>Patelloidea</taxon>
        <taxon>Patellidae</taxon>
        <taxon>Patella</taxon>
    </lineage>
</organism>
<dbReference type="AlphaFoldDB" id="A0AAN8PPG1"/>
<protein>
    <submittedName>
        <fullName evidence="2">Uncharacterized protein</fullName>
    </submittedName>
</protein>